<dbReference type="OrthoDB" id="1523082at2759"/>
<dbReference type="STRING" id="22663.A0A218W2H5"/>
<feature type="region of interest" description="Disordered" evidence="1">
    <location>
        <begin position="47"/>
        <end position="70"/>
    </location>
</feature>
<accession>A0A218W2H5</accession>
<dbReference type="EMBL" id="PGOL01004238">
    <property type="protein sequence ID" value="PKI38010.1"/>
    <property type="molecule type" value="Genomic_DNA"/>
</dbReference>
<evidence type="ECO:0000313" key="3">
    <source>
        <dbReference type="EMBL" id="PKI38010.1"/>
    </source>
</evidence>
<dbReference type="PANTHER" id="PTHR34945">
    <property type="entry name" value="2-OXOGLUTARATE (2OG) AND FE(II)-DEPENDENT OXYGENASE SUPERFAMILY PROTEIN"/>
    <property type="match status" value="1"/>
</dbReference>
<evidence type="ECO:0000313" key="2">
    <source>
        <dbReference type="EMBL" id="OWM67064.1"/>
    </source>
</evidence>
<dbReference type="PANTHER" id="PTHR34945:SF4">
    <property type="entry name" value="2-OXOGLUTARATE (2OG) AND FE(II)-DEPENDENT OXYGENASE SUPERFAMILY PROTEIN"/>
    <property type="match status" value="1"/>
</dbReference>
<reference evidence="3 5" key="3">
    <citation type="submission" date="2017-11" db="EMBL/GenBank/DDBJ databases">
        <title>De-novo sequencing of pomegranate (Punica granatum L.) genome.</title>
        <authorList>
            <person name="Akparov Z."/>
            <person name="Amiraslanov A."/>
            <person name="Hajiyeva S."/>
            <person name="Abbasov M."/>
            <person name="Kaur K."/>
            <person name="Hamwieh A."/>
            <person name="Solovyev V."/>
            <person name="Salamov A."/>
            <person name="Braich B."/>
            <person name="Kosarev P."/>
            <person name="Mahmoud A."/>
            <person name="Hajiyev E."/>
            <person name="Babayeva S."/>
            <person name="Izzatullayeva V."/>
            <person name="Mammadov A."/>
            <person name="Mammadov A."/>
            <person name="Sharifova S."/>
            <person name="Ojaghi J."/>
            <person name="Eynullazada K."/>
            <person name="Bayramov B."/>
            <person name="Abdulazimova A."/>
            <person name="Shahmuradov I."/>
        </authorList>
    </citation>
    <scope>NUCLEOTIDE SEQUENCE [LARGE SCALE GENOMIC DNA]</scope>
    <source>
        <strain evidence="3">AG2017</strain>
        <strain evidence="5">cv. AG2017</strain>
        <tissue evidence="3">Leaf</tissue>
    </source>
</reference>
<proteinExistence type="predicted"/>
<dbReference type="GeneID" id="116207173"/>
<comment type="caution">
    <text evidence="2">The sequence shown here is derived from an EMBL/GenBank/DDBJ whole genome shotgun (WGS) entry which is preliminary data.</text>
</comment>
<evidence type="ECO:0000313" key="5">
    <source>
        <dbReference type="Proteomes" id="UP000233551"/>
    </source>
</evidence>
<gene>
    <name evidence="2" type="ORF">CDL15_Pgr000516</name>
    <name evidence="3" type="ORF">CRG98_041606</name>
</gene>
<keyword evidence="5" id="KW-1185">Reference proteome</keyword>
<dbReference type="EMBL" id="MTKT01005400">
    <property type="protein sequence ID" value="OWM67064.1"/>
    <property type="molecule type" value="Genomic_DNA"/>
</dbReference>
<reference evidence="4" key="1">
    <citation type="journal article" date="2017" name="Plant J.">
        <title>The pomegranate (Punica granatum L.) genome and the genomics of punicalagin biosynthesis.</title>
        <authorList>
            <person name="Qin G."/>
            <person name="Xu C."/>
            <person name="Ming R."/>
            <person name="Tang H."/>
            <person name="Guyot R."/>
            <person name="Kramer E.M."/>
            <person name="Hu Y."/>
            <person name="Yi X."/>
            <person name="Qi Y."/>
            <person name="Xu X."/>
            <person name="Gao Z."/>
            <person name="Pan H."/>
            <person name="Jian J."/>
            <person name="Tian Y."/>
            <person name="Yue Z."/>
            <person name="Xu Y."/>
        </authorList>
    </citation>
    <scope>NUCLEOTIDE SEQUENCE [LARGE SCALE GENOMIC DNA]</scope>
    <source>
        <strain evidence="4">cv. Dabenzi</strain>
    </source>
</reference>
<sequence>MPIEPKQAYDSATLAPPPSPIPTGKGSRSAADETFVRYLNKSFHIPDLTLPDQPRSHSAVNNPDQSPSTVDFQSVTLRDRDSIGGLMKSARNFGAFLMSGHGILHKELQSSLQEAEHILGIGGGDVEFDRKIMGEQKGGRAVILRGNFRERTIKWTRELAETTERKSQYIEEVGYKLDQIAKEVIQVFSQGLADKKLPTEEWEATLSIFRYVRGDRSEPDTDLQRDQRNHGTDSDYTVTVILPLEQYTELTLRSETERGPMRFHSNADTVVVTCGKELQEWSQVGELKCASPLEPEFHRGTSLAIEYRCSLPTLHQTSRRNDCQKVSVYDQVLVVLVVTLVLKFLGHLWSWLV</sequence>
<name>A0A218W2H5_PUNGR</name>
<dbReference type="Proteomes" id="UP000233551">
    <property type="component" value="Unassembled WGS sequence"/>
</dbReference>
<reference evidence="2" key="2">
    <citation type="submission" date="2017-06" db="EMBL/GenBank/DDBJ databases">
        <title>The pomegranate genome and the genomics of punicalagin biosynthesis.</title>
        <authorList>
            <person name="Xu C."/>
        </authorList>
    </citation>
    <scope>NUCLEOTIDE SEQUENCE [LARGE SCALE GENOMIC DNA]</scope>
    <source>
        <tissue evidence="2">Fresh leaf</tissue>
    </source>
</reference>
<evidence type="ECO:0000313" key="4">
    <source>
        <dbReference type="Proteomes" id="UP000197138"/>
    </source>
</evidence>
<organism evidence="2 4">
    <name type="scientific">Punica granatum</name>
    <name type="common">Pomegranate</name>
    <dbReference type="NCBI Taxonomy" id="22663"/>
    <lineage>
        <taxon>Eukaryota</taxon>
        <taxon>Viridiplantae</taxon>
        <taxon>Streptophyta</taxon>
        <taxon>Embryophyta</taxon>
        <taxon>Tracheophyta</taxon>
        <taxon>Spermatophyta</taxon>
        <taxon>Magnoliopsida</taxon>
        <taxon>eudicotyledons</taxon>
        <taxon>Gunneridae</taxon>
        <taxon>Pentapetalae</taxon>
        <taxon>rosids</taxon>
        <taxon>malvids</taxon>
        <taxon>Myrtales</taxon>
        <taxon>Lythraceae</taxon>
        <taxon>Punica</taxon>
    </lineage>
</organism>
<dbReference type="Proteomes" id="UP000197138">
    <property type="component" value="Unassembled WGS sequence"/>
</dbReference>
<feature type="compositionally biased region" description="Polar residues" evidence="1">
    <location>
        <begin position="56"/>
        <end position="70"/>
    </location>
</feature>
<feature type="region of interest" description="Disordered" evidence="1">
    <location>
        <begin position="1"/>
        <end position="30"/>
    </location>
</feature>
<evidence type="ECO:0000256" key="1">
    <source>
        <dbReference type="SAM" id="MobiDB-lite"/>
    </source>
</evidence>
<evidence type="ECO:0008006" key="6">
    <source>
        <dbReference type="Google" id="ProtNLM"/>
    </source>
</evidence>
<protein>
    <recommendedName>
        <fullName evidence="6">Non-haem dioxygenase N-terminal domain-containing protein</fullName>
    </recommendedName>
</protein>
<dbReference type="AlphaFoldDB" id="A0A218W2H5"/>